<reference evidence="2" key="1">
    <citation type="journal article" date="2023" name="Front. Plant Sci.">
        <title>Chromosomal-level genome assembly of Melastoma candidum provides insights into trichome evolution.</title>
        <authorList>
            <person name="Zhong Y."/>
            <person name="Wu W."/>
            <person name="Sun C."/>
            <person name="Zou P."/>
            <person name="Liu Y."/>
            <person name="Dai S."/>
            <person name="Zhou R."/>
        </authorList>
    </citation>
    <scope>NUCLEOTIDE SEQUENCE [LARGE SCALE GENOMIC DNA]</scope>
</reference>
<sequence length="492" mass="54898">MAKKLKVLNLSKCKKLVVAPDFSHFVHLERLIISKCKSLVEIHPSIGKLKMLIILNLKHCKELRRLPEGIADLGNLKQFLLDESGVLKFPDWGTSRPSGSIQSLTKLDCRGAQIVELCRFIGVLKSLEVLRLTHCKSLTRLPDEIGELTSLTVLNVSHSSVEELPKSIGCLTNLKILQASFTSIKKLPATIRKLTNLEELHCFSTPLEGKLPPGLKKLKSLKTLRCTETSISSVPRLPSNLTTLEISSKCLQVIPDLRELSDLKLLDLNIDTSEPELSDTTGPSWMGMLQKLETLTFSMPHVVALFPDIGGLPLLKIVVLSNCKNLRDIPRLPSCIKTLDIQGCPSLISMPDLENMKSMTTLKIEGCSVEEVRGSEQLESLTDLRITMCHSLRRIPDLSGLTKLKELTLSSCSKLVRLQGRTDSLRTLLVMNCPSLTRLPDLRQFPALKNLVVYKCPKIRDIKEFAELKTSVNVHFPPRKGNENEFEGNIVR</sequence>
<evidence type="ECO:0000313" key="2">
    <source>
        <dbReference type="Proteomes" id="UP001057402"/>
    </source>
</evidence>
<dbReference type="Proteomes" id="UP001057402">
    <property type="component" value="Chromosome 3"/>
</dbReference>
<name>A0ACB9RP91_9MYRT</name>
<gene>
    <name evidence="1" type="ORF">MLD38_006691</name>
</gene>
<keyword evidence="2" id="KW-1185">Reference proteome</keyword>
<dbReference type="EMBL" id="CM042882">
    <property type="protein sequence ID" value="KAI4380510.1"/>
    <property type="molecule type" value="Genomic_DNA"/>
</dbReference>
<evidence type="ECO:0000313" key="1">
    <source>
        <dbReference type="EMBL" id="KAI4380510.1"/>
    </source>
</evidence>
<protein>
    <submittedName>
        <fullName evidence="1">Uncharacterized protein</fullName>
    </submittedName>
</protein>
<organism evidence="1 2">
    <name type="scientific">Melastoma candidum</name>
    <dbReference type="NCBI Taxonomy" id="119954"/>
    <lineage>
        <taxon>Eukaryota</taxon>
        <taxon>Viridiplantae</taxon>
        <taxon>Streptophyta</taxon>
        <taxon>Embryophyta</taxon>
        <taxon>Tracheophyta</taxon>
        <taxon>Spermatophyta</taxon>
        <taxon>Magnoliopsida</taxon>
        <taxon>eudicotyledons</taxon>
        <taxon>Gunneridae</taxon>
        <taxon>Pentapetalae</taxon>
        <taxon>rosids</taxon>
        <taxon>malvids</taxon>
        <taxon>Myrtales</taxon>
        <taxon>Melastomataceae</taxon>
        <taxon>Melastomatoideae</taxon>
        <taxon>Melastomateae</taxon>
        <taxon>Melastoma</taxon>
    </lineage>
</organism>
<comment type="caution">
    <text evidence="1">The sequence shown here is derived from an EMBL/GenBank/DDBJ whole genome shotgun (WGS) entry which is preliminary data.</text>
</comment>
<proteinExistence type="predicted"/>
<accession>A0ACB9RP91</accession>